<protein>
    <submittedName>
        <fullName evidence="1">Uncharacterized protein</fullName>
    </submittedName>
</protein>
<name>A0A5C7HBE6_9ROSI</name>
<sequence>MKYMRNKEERIWTGNRRWRGSTEGFAKREGQRERLGRPERQRRVERAEWRGRRLRWWRRVEGEDRRWMSGGGEG</sequence>
<organism evidence="1 2">
    <name type="scientific">Acer yangbiense</name>
    <dbReference type="NCBI Taxonomy" id="1000413"/>
    <lineage>
        <taxon>Eukaryota</taxon>
        <taxon>Viridiplantae</taxon>
        <taxon>Streptophyta</taxon>
        <taxon>Embryophyta</taxon>
        <taxon>Tracheophyta</taxon>
        <taxon>Spermatophyta</taxon>
        <taxon>Magnoliopsida</taxon>
        <taxon>eudicotyledons</taxon>
        <taxon>Gunneridae</taxon>
        <taxon>Pentapetalae</taxon>
        <taxon>rosids</taxon>
        <taxon>malvids</taxon>
        <taxon>Sapindales</taxon>
        <taxon>Sapindaceae</taxon>
        <taxon>Hippocastanoideae</taxon>
        <taxon>Acereae</taxon>
        <taxon>Acer</taxon>
    </lineage>
</organism>
<reference evidence="2" key="1">
    <citation type="journal article" date="2019" name="Gigascience">
        <title>De novo genome assembly of the endangered Acer yangbiense, a plant species with extremely small populations endemic to Yunnan Province, China.</title>
        <authorList>
            <person name="Yang J."/>
            <person name="Wariss H.M."/>
            <person name="Tao L."/>
            <person name="Zhang R."/>
            <person name="Yun Q."/>
            <person name="Hollingsworth P."/>
            <person name="Dao Z."/>
            <person name="Luo G."/>
            <person name="Guo H."/>
            <person name="Ma Y."/>
            <person name="Sun W."/>
        </authorList>
    </citation>
    <scope>NUCLEOTIDE SEQUENCE [LARGE SCALE GENOMIC DNA]</scope>
    <source>
        <strain evidence="2">cv. Malutang</strain>
    </source>
</reference>
<keyword evidence="2" id="KW-1185">Reference proteome</keyword>
<dbReference type="AlphaFoldDB" id="A0A5C7HBE6"/>
<dbReference type="Proteomes" id="UP000323000">
    <property type="component" value="Chromosome 9"/>
</dbReference>
<gene>
    <name evidence="1" type="ORF">EZV62_019646</name>
</gene>
<comment type="caution">
    <text evidence="1">The sequence shown here is derived from an EMBL/GenBank/DDBJ whole genome shotgun (WGS) entry which is preliminary data.</text>
</comment>
<proteinExistence type="predicted"/>
<accession>A0A5C7HBE6</accession>
<evidence type="ECO:0000313" key="2">
    <source>
        <dbReference type="Proteomes" id="UP000323000"/>
    </source>
</evidence>
<evidence type="ECO:0000313" key="1">
    <source>
        <dbReference type="EMBL" id="TXG54390.1"/>
    </source>
</evidence>
<dbReference type="EMBL" id="VAHF01000009">
    <property type="protein sequence ID" value="TXG54390.1"/>
    <property type="molecule type" value="Genomic_DNA"/>
</dbReference>